<comment type="subcellular location">
    <subcellularLocation>
        <location evidence="2">Secreted</location>
    </subcellularLocation>
</comment>
<evidence type="ECO:0000256" key="15">
    <source>
        <dbReference type="ARBA" id="ARBA00047174"/>
    </source>
</evidence>
<keyword evidence="8" id="KW-0186">Copper</keyword>
<evidence type="ECO:0000256" key="5">
    <source>
        <dbReference type="ARBA" id="ARBA00022729"/>
    </source>
</evidence>
<dbReference type="Proteomes" id="UP001610446">
    <property type="component" value="Unassembled WGS sequence"/>
</dbReference>
<keyword evidence="19" id="KW-1185">Reference proteome</keyword>
<comment type="catalytic activity">
    <reaction evidence="14">
        <text>[(1-&gt;4)-beta-D-glucosyl]n+m + reduced acceptor + O2 = 4-dehydro-beta-D-glucosyl-[(1-&gt;4)-beta-D-glucosyl]n-1 + [(1-&gt;4)-beta-D-glucosyl]m + acceptor + H2O.</text>
        <dbReference type="EC" id="1.14.99.56"/>
    </reaction>
</comment>
<dbReference type="InterPro" id="IPR005103">
    <property type="entry name" value="AA9_LPMO"/>
</dbReference>
<evidence type="ECO:0000259" key="17">
    <source>
        <dbReference type="Pfam" id="PF03443"/>
    </source>
</evidence>
<feature type="chain" id="PRO_5046263780" description="lytic cellulose monooxygenase (C4-dehydrogenating)" evidence="16">
    <location>
        <begin position="19"/>
        <end position="231"/>
    </location>
</feature>
<comment type="similarity">
    <text evidence="13">Belongs to the polysaccharide monooxygenase AA9 family.</text>
</comment>
<gene>
    <name evidence="18" type="ORF">BJY01DRAFT_263554</name>
</gene>
<evidence type="ECO:0000256" key="4">
    <source>
        <dbReference type="ARBA" id="ARBA00022723"/>
    </source>
</evidence>
<keyword evidence="5 16" id="KW-0732">Signal</keyword>
<comment type="caution">
    <text evidence="18">The sequence shown here is derived from an EMBL/GenBank/DDBJ whole genome shotgun (WGS) entry which is preliminary data.</text>
</comment>
<dbReference type="Gene3D" id="2.70.50.70">
    <property type="match status" value="1"/>
</dbReference>
<keyword evidence="4" id="KW-0479">Metal-binding</keyword>
<dbReference type="PANTHER" id="PTHR33353">
    <property type="entry name" value="PUTATIVE (AFU_ORTHOLOGUE AFUA_1G12560)-RELATED"/>
    <property type="match status" value="1"/>
</dbReference>
<comment type="cofactor">
    <cofactor evidence="1">
        <name>Cu(2+)</name>
        <dbReference type="ChEBI" id="CHEBI:29036"/>
    </cofactor>
</comment>
<name>A0ABR4KWA5_9EURO</name>
<evidence type="ECO:0000256" key="2">
    <source>
        <dbReference type="ARBA" id="ARBA00004613"/>
    </source>
</evidence>
<keyword evidence="12" id="KW-0624">Polysaccharide degradation</keyword>
<dbReference type="InterPro" id="IPR049892">
    <property type="entry name" value="AA9"/>
</dbReference>
<evidence type="ECO:0000256" key="1">
    <source>
        <dbReference type="ARBA" id="ARBA00001973"/>
    </source>
</evidence>
<dbReference type="EC" id="1.14.99.56" evidence="15"/>
<evidence type="ECO:0000256" key="12">
    <source>
        <dbReference type="ARBA" id="ARBA00023326"/>
    </source>
</evidence>
<keyword evidence="7" id="KW-0560">Oxidoreductase</keyword>
<evidence type="ECO:0000256" key="13">
    <source>
        <dbReference type="ARBA" id="ARBA00044502"/>
    </source>
</evidence>
<evidence type="ECO:0000256" key="14">
    <source>
        <dbReference type="ARBA" id="ARBA00045077"/>
    </source>
</evidence>
<evidence type="ECO:0000256" key="11">
    <source>
        <dbReference type="ARBA" id="ARBA00023277"/>
    </source>
</evidence>
<evidence type="ECO:0000256" key="3">
    <source>
        <dbReference type="ARBA" id="ARBA00022525"/>
    </source>
</evidence>
<dbReference type="Pfam" id="PF03443">
    <property type="entry name" value="AA9"/>
    <property type="match status" value="1"/>
</dbReference>
<keyword evidence="3" id="KW-0964">Secreted</keyword>
<accession>A0ABR4KWA5</accession>
<dbReference type="CDD" id="cd21175">
    <property type="entry name" value="LPMO_AA9"/>
    <property type="match status" value="1"/>
</dbReference>
<feature type="signal peptide" evidence="16">
    <location>
        <begin position="1"/>
        <end position="18"/>
    </location>
</feature>
<evidence type="ECO:0000313" key="19">
    <source>
        <dbReference type="Proteomes" id="UP001610446"/>
    </source>
</evidence>
<evidence type="ECO:0000256" key="7">
    <source>
        <dbReference type="ARBA" id="ARBA00023002"/>
    </source>
</evidence>
<keyword evidence="9" id="KW-0503">Monooxygenase</keyword>
<proteinExistence type="inferred from homology"/>
<keyword evidence="6" id="KW-0136">Cellulose degradation</keyword>
<feature type="domain" description="Auxiliary Activity family 9 catalytic" evidence="17">
    <location>
        <begin position="19"/>
        <end position="221"/>
    </location>
</feature>
<dbReference type="GO" id="GO:0016787">
    <property type="term" value="F:hydrolase activity"/>
    <property type="evidence" value="ECO:0007669"/>
    <property type="project" value="UniProtKB-KW"/>
</dbReference>
<protein>
    <recommendedName>
        <fullName evidence="15">lytic cellulose monooxygenase (C4-dehydrogenating)</fullName>
        <ecNumber evidence="15">1.14.99.56</ecNumber>
    </recommendedName>
</protein>
<evidence type="ECO:0000313" key="18">
    <source>
        <dbReference type="EMBL" id="KAL2856537.1"/>
    </source>
</evidence>
<reference evidence="18 19" key="1">
    <citation type="submission" date="2024-07" db="EMBL/GenBank/DDBJ databases">
        <title>Section-level genome sequencing and comparative genomics of Aspergillus sections Usti and Cavernicolus.</title>
        <authorList>
            <consortium name="Lawrence Berkeley National Laboratory"/>
            <person name="Nybo J.L."/>
            <person name="Vesth T.C."/>
            <person name="Theobald S."/>
            <person name="Frisvad J.C."/>
            <person name="Larsen T.O."/>
            <person name="Kjaerboelling I."/>
            <person name="Rothschild-Mancinelli K."/>
            <person name="Lyhne E.K."/>
            <person name="Kogle M.E."/>
            <person name="Barry K."/>
            <person name="Clum A."/>
            <person name="Na H."/>
            <person name="Ledsgaard L."/>
            <person name="Lin J."/>
            <person name="Lipzen A."/>
            <person name="Kuo A."/>
            <person name="Riley R."/>
            <person name="Mondo S."/>
            <person name="Labutti K."/>
            <person name="Haridas S."/>
            <person name="Pangalinan J."/>
            <person name="Salamov A.A."/>
            <person name="Simmons B.A."/>
            <person name="Magnuson J.K."/>
            <person name="Chen J."/>
            <person name="Drula E."/>
            <person name="Henrissat B."/>
            <person name="Wiebenga A."/>
            <person name="Lubbers R.J."/>
            <person name="Gomes A.C."/>
            <person name="Makela M.R."/>
            <person name="Stajich J."/>
            <person name="Grigoriev I.V."/>
            <person name="Mortensen U.H."/>
            <person name="De Vries R.P."/>
            <person name="Baker S.E."/>
            <person name="Andersen M.R."/>
        </authorList>
    </citation>
    <scope>NUCLEOTIDE SEQUENCE [LARGE SCALE GENOMIC DNA]</scope>
    <source>
        <strain evidence="18 19">CBS 123904</strain>
    </source>
</reference>
<keyword evidence="11" id="KW-0119">Carbohydrate metabolism</keyword>
<organism evidence="18 19">
    <name type="scientific">Aspergillus pseudoustus</name>
    <dbReference type="NCBI Taxonomy" id="1810923"/>
    <lineage>
        <taxon>Eukaryota</taxon>
        <taxon>Fungi</taxon>
        <taxon>Dikarya</taxon>
        <taxon>Ascomycota</taxon>
        <taxon>Pezizomycotina</taxon>
        <taxon>Eurotiomycetes</taxon>
        <taxon>Eurotiomycetidae</taxon>
        <taxon>Eurotiales</taxon>
        <taxon>Aspergillaceae</taxon>
        <taxon>Aspergillus</taxon>
        <taxon>Aspergillus subgen. Nidulantes</taxon>
    </lineage>
</organism>
<dbReference type="EMBL" id="JBFXLU010000007">
    <property type="protein sequence ID" value="KAL2856537.1"/>
    <property type="molecule type" value="Genomic_DNA"/>
</dbReference>
<sequence>MKTSLLLSSASLALTASAHYVFPALIQDGSATGEWQYVRDWTGSYTNGPVTDVSSLDIRCNVDGSKAGNVTETLPVTAGSKIGFSVRSSIGHPGPLLAYLAKAPSSASSFDGAGEVWFKIYEDGPEISADGLTWPSDGLTSVEFTIPAAVPDGEYLLRVEHIALHSAGTEGGAQFYISCGQISVSGGGSGSPGPLVALPGAYDATDPGLLINIYYPVPTEYTPPGPAVWSG</sequence>
<keyword evidence="10" id="KW-1015">Disulfide bond</keyword>
<evidence type="ECO:0000256" key="6">
    <source>
        <dbReference type="ARBA" id="ARBA00023001"/>
    </source>
</evidence>
<evidence type="ECO:0000256" key="16">
    <source>
        <dbReference type="SAM" id="SignalP"/>
    </source>
</evidence>
<evidence type="ECO:0000256" key="8">
    <source>
        <dbReference type="ARBA" id="ARBA00023008"/>
    </source>
</evidence>
<dbReference type="PANTHER" id="PTHR33353:SF10">
    <property type="entry name" value="ENDO-BETA-1,4-GLUCANASE D"/>
    <property type="match status" value="1"/>
</dbReference>
<evidence type="ECO:0000256" key="10">
    <source>
        <dbReference type="ARBA" id="ARBA00023157"/>
    </source>
</evidence>
<evidence type="ECO:0000256" key="9">
    <source>
        <dbReference type="ARBA" id="ARBA00023033"/>
    </source>
</evidence>
<keyword evidence="18" id="KW-0378">Hydrolase</keyword>